<sequence length="52" mass="5439">MADPVNVANVVNAAVPADMANWFLPATNFTSLGISHLVINPLALGISHLLVE</sequence>
<accession>A0A9X2B8H7</accession>
<dbReference type="RefSeq" id="WP_245129459.1">
    <property type="nucleotide sequence ID" value="NZ_JALJEJ010000003.1"/>
</dbReference>
<evidence type="ECO:0000313" key="1">
    <source>
        <dbReference type="EMBL" id="MCJ8209624.1"/>
    </source>
</evidence>
<comment type="caution">
    <text evidence="1">The sequence shown here is derived from an EMBL/GenBank/DDBJ whole genome shotgun (WGS) entry which is preliminary data.</text>
</comment>
<reference evidence="1" key="1">
    <citation type="submission" date="2022-04" db="EMBL/GenBank/DDBJ databases">
        <title>Mucilaginibacter sp. RS28 isolated from freshwater.</title>
        <authorList>
            <person name="Ko S.-R."/>
        </authorList>
    </citation>
    <scope>NUCLEOTIDE SEQUENCE</scope>
    <source>
        <strain evidence="1">RS28</strain>
    </source>
</reference>
<dbReference type="EMBL" id="JALJEJ010000003">
    <property type="protein sequence ID" value="MCJ8209624.1"/>
    <property type="molecule type" value="Genomic_DNA"/>
</dbReference>
<keyword evidence="2" id="KW-1185">Reference proteome</keyword>
<name>A0A9X2B8H7_9SPHI</name>
<dbReference type="AlphaFoldDB" id="A0A9X2B8H7"/>
<proteinExistence type="predicted"/>
<gene>
    <name evidence="1" type="ORF">MUY27_07875</name>
</gene>
<dbReference type="Proteomes" id="UP001139450">
    <property type="component" value="Unassembled WGS sequence"/>
</dbReference>
<evidence type="ECO:0000313" key="2">
    <source>
        <dbReference type="Proteomes" id="UP001139450"/>
    </source>
</evidence>
<organism evidence="1 2">
    <name type="scientific">Mucilaginibacter straminoryzae</name>
    <dbReference type="NCBI Taxonomy" id="2932774"/>
    <lineage>
        <taxon>Bacteria</taxon>
        <taxon>Pseudomonadati</taxon>
        <taxon>Bacteroidota</taxon>
        <taxon>Sphingobacteriia</taxon>
        <taxon>Sphingobacteriales</taxon>
        <taxon>Sphingobacteriaceae</taxon>
        <taxon>Mucilaginibacter</taxon>
    </lineage>
</organism>
<protein>
    <submittedName>
        <fullName evidence="1">Uncharacterized protein</fullName>
    </submittedName>
</protein>